<dbReference type="EMBL" id="BSVA01000001">
    <property type="protein sequence ID" value="GMA92012.1"/>
    <property type="molecule type" value="Genomic_DNA"/>
</dbReference>
<dbReference type="Proteomes" id="UP001157069">
    <property type="component" value="Unassembled WGS sequence"/>
</dbReference>
<evidence type="ECO:0000256" key="1">
    <source>
        <dbReference type="SAM" id="Phobius"/>
    </source>
</evidence>
<proteinExistence type="predicted"/>
<organism evidence="2 3">
    <name type="scientific">Homoserinibacter gongjuensis</name>
    <dbReference type="NCBI Taxonomy" id="1162968"/>
    <lineage>
        <taxon>Bacteria</taxon>
        <taxon>Bacillati</taxon>
        <taxon>Actinomycetota</taxon>
        <taxon>Actinomycetes</taxon>
        <taxon>Micrococcales</taxon>
        <taxon>Microbacteriaceae</taxon>
        <taxon>Homoserinibacter</taxon>
    </lineage>
</organism>
<keyword evidence="1" id="KW-0472">Membrane</keyword>
<reference evidence="3" key="1">
    <citation type="journal article" date="2019" name="Int. J. Syst. Evol. Microbiol.">
        <title>The Global Catalogue of Microorganisms (GCM) 10K type strain sequencing project: providing services to taxonomists for standard genome sequencing and annotation.</title>
        <authorList>
            <consortium name="The Broad Institute Genomics Platform"/>
            <consortium name="The Broad Institute Genome Sequencing Center for Infectious Disease"/>
            <person name="Wu L."/>
            <person name="Ma J."/>
        </authorList>
    </citation>
    <scope>NUCLEOTIDE SEQUENCE [LARGE SCALE GENOMIC DNA]</scope>
    <source>
        <strain evidence="3">NBRC 108755</strain>
    </source>
</reference>
<evidence type="ECO:0008006" key="4">
    <source>
        <dbReference type="Google" id="ProtNLM"/>
    </source>
</evidence>
<accession>A0ABQ6JZ92</accession>
<sequence length="76" mass="8304">MVAELLRLRLRILANGFRRPPLQRVAIVVGMLVAIAGVVAFWAGAEWVSQFDDRFVMRATTTVGGGSRSQRSCSPS</sequence>
<name>A0ABQ6JZ92_9MICO</name>
<evidence type="ECO:0000313" key="2">
    <source>
        <dbReference type="EMBL" id="GMA92012.1"/>
    </source>
</evidence>
<keyword evidence="3" id="KW-1185">Reference proteome</keyword>
<gene>
    <name evidence="2" type="ORF">GCM10025869_25410</name>
</gene>
<keyword evidence="1" id="KW-0812">Transmembrane</keyword>
<keyword evidence="1" id="KW-1133">Transmembrane helix</keyword>
<feature type="transmembrane region" description="Helical" evidence="1">
    <location>
        <begin position="21"/>
        <end position="45"/>
    </location>
</feature>
<comment type="caution">
    <text evidence="2">The sequence shown here is derived from an EMBL/GenBank/DDBJ whole genome shotgun (WGS) entry which is preliminary data.</text>
</comment>
<evidence type="ECO:0000313" key="3">
    <source>
        <dbReference type="Proteomes" id="UP001157069"/>
    </source>
</evidence>
<protein>
    <recommendedName>
        <fullName evidence="4">MacB-like periplasmic core domain-containing protein</fullName>
    </recommendedName>
</protein>